<reference evidence="3" key="1">
    <citation type="journal article" date="2019" name="Int. J. Syst. Evol. Microbiol.">
        <title>The Global Catalogue of Microorganisms (GCM) 10K type strain sequencing project: providing services to taxonomists for standard genome sequencing and annotation.</title>
        <authorList>
            <consortium name="The Broad Institute Genomics Platform"/>
            <consortium name="The Broad Institute Genome Sequencing Center for Infectious Disease"/>
            <person name="Wu L."/>
            <person name="Ma J."/>
        </authorList>
    </citation>
    <scope>NUCLEOTIDE SEQUENCE [LARGE SCALE GENOMIC DNA]</scope>
    <source>
        <strain evidence="3">CCUG 50353</strain>
    </source>
</reference>
<evidence type="ECO:0000259" key="1">
    <source>
        <dbReference type="Pfam" id="PF13304"/>
    </source>
</evidence>
<keyword evidence="3" id="KW-1185">Reference proteome</keyword>
<dbReference type="PANTHER" id="PTHR32182:SF22">
    <property type="entry name" value="ATP-DEPENDENT ENDONUCLEASE, OLD FAMILY-RELATED"/>
    <property type="match status" value="1"/>
</dbReference>
<gene>
    <name evidence="2" type="ORF">ACFO0S_03925</name>
</gene>
<dbReference type="Proteomes" id="UP001595733">
    <property type="component" value="Unassembled WGS sequence"/>
</dbReference>
<dbReference type="RefSeq" id="WP_378140429.1">
    <property type="nucleotide sequence ID" value="NZ_JBHSEF010000010.1"/>
</dbReference>
<evidence type="ECO:0000313" key="2">
    <source>
        <dbReference type="EMBL" id="MFC4354220.1"/>
    </source>
</evidence>
<dbReference type="PANTHER" id="PTHR32182">
    <property type="entry name" value="DNA REPLICATION AND REPAIR PROTEIN RECF"/>
    <property type="match status" value="1"/>
</dbReference>
<dbReference type="EMBL" id="JBHSEF010000010">
    <property type="protein sequence ID" value="MFC4354220.1"/>
    <property type="molecule type" value="Genomic_DNA"/>
</dbReference>
<accession>A0ABV8UUU7</accession>
<evidence type="ECO:0000313" key="3">
    <source>
        <dbReference type="Proteomes" id="UP001595733"/>
    </source>
</evidence>
<dbReference type="SUPFAM" id="SSF52540">
    <property type="entry name" value="P-loop containing nucleoside triphosphate hydrolases"/>
    <property type="match status" value="1"/>
</dbReference>
<name>A0ABV8UUU7_9BACL</name>
<dbReference type="Pfam" id="PF13304">
    <property type="entry name" value="AAA_21"/>
    <property type="match status" value="1"/>
</dbReference>
<sequence length="380" mass="44368">MKILKMRIDGLFLFDEGIDLDFVAKQRVTEQNDAGLSHIFGNLYRQNVVGIIGINASGKTTVLKALSFVMDIFEKQGKLNDEKYEFLANEEHFQVEVYFKFEGDKLMKIQSLVTRNRQDQMIFEEEKIWVKKIGKVKKLLYTFSDKHLLKVRSREDSPYLADDMSMIIAYMKKQEPREIIDLISETNKNVMKAAGQIPVEMVNFLDKSIDYLTEERDANHHVTIRLKFKGQDQEIYLTNHQHLEAYLSSGTIKGLNVLAAVEKVFRSGGMLIMDEIENHFNKEVVRTIVNFFRNERINPKGAMLVFTTHYSELLDDFERNDSIYISLKEDKLRIRNLNDLFNRSDYKKSEVYQSSYVGPTAPAYDAYMDLKRYLQQVHST</sequence>
<comment type="caution">
    <text evidence="2">The sequence shown here is derived from an EMBL/GenBank/DDBJ whole genome shotgun (WGS) entry which is preliminary data.</text>
</comment>
<proteinExistence type="predicted"/>
<dbReference type="Gene3D" id="3.40.50.300">
    <property type="entry name" value="P-loop containing nucleotide triphosphate hydrolases"/>
    <property type="match status" value="1"/>
</dbReference>
<organism evidence="2 3">
    <name type="scientific">Chryseomicrobium palamuruense</name>
    <dbReference type="NCBI Taxonomy" id="682973"/>
    <lineage>
        <taxon>Bacteria</taxon>
        <taxon>Bacillati</taxon>
        <taxon>Bacillota</taxon>
        <taxon>Bacilli</taxon>
        <taxon>Bacillales</taxon>
        <taxon>Caryophanaceae</taxon>
        <taxon>Chryseomicrobium</taxon>
    </lineage>
</organism>
<protein>
    <submittedName>
        <fullName evidence="2">ATP/GTP-binding protein</fullName>
    </submittedName>
</protein>
<feature type="domain" description="ATPase AAA-type core" evidence="1">
    <location>
        <begin position="49"/>
        <end position="315"/>
    </location>
</feature>
<dbReference type="InterPro" id="IPR027417">
    <property type="entry name" value="P-loop_NTPase"/>
</dbReference>
<dbReference type="InterPro" id="IPR003959">
    <property type="entry name" value="ATPase_AAA_core"/>
</dbReference>